<evidence type="ECO:0000256" key="2">
    <source>
        <dbReference type="SAM" id="MobiDB-lite"/>
    </source>
</evidence>
<dbReference type="GO" id="GO:0004842">
    <property type="term" value="F:ubiquitin-protein transferase activity"/>
    <property type="evidence" value="ECO:0007669"/>
    <property type="project" value="TreeGrafter"/>
</dbReference>
<accession>A0A7J6RJ29</accession>
<name>A0A7J6RJ29_PEROL</name>
<dbReference type="GO" id="GO:0008270">
    <property type="term" value="F:zinc ion binding"/>
    <property type="evidence" value="ECO:0007669"/>
    <property type="project" value="UniProtKB-KW"/>
</dbReference>
<dbReference type="InterPro" id="IPR047126">
    <property type="entry name" value="RNF141-like"/>
</dbReference>
<dbReference type="InterPro" id="IPR013083">
    <property type="entry name" value="Znf_RING/FYVE/PHD"/>
</dbReference>
<dbReference type="PANTHER" id="PTHR12109:SF3">
    <property type="entry name" value="RING FINGER PROTEIN 141"/>
    <property type="match status" value="1"/>
</dbReference>
<dbReference type="InterPro" id="IPR001841">
    <property type="entry name" value="Znf_RING"/>
</dbReference>
<dbReference type="AlphaFoldDB" id="A0A7J6RJ29"/>
<protein>
    <recommendedName>
        <fullName evidence="3">RING-type domain-containing protein</fullName>
    </recommendedName>
</protein>
<organism evidence="4 5">
    <name type="scientific">Perkinsus olseni</name>
    <name type="common">Perkinsus atlanticus</name>
    <dbReference type="NCBI Taxonomy" id="32597"/>
    <lineage>
        <taxon>Eukaryota</taxon>
        <taxon>Sar</taxon>
        <taxon>Alveolata</taxon>
        <taxon>Perkinsozoa</taxon>
        <taxon>Perkinsea</taxon>
        <taxon>Perkinsida</taxon>
        <taxon>Perkinsidae</taxon>
        <taxon>Perkinsus</taxon>
    </lineage>
</organism>
<sequence length="456" mass="49179">MEAPARHAHGNPPGGGIPYQARPYYGEYAGQGYGHMTTYHPAGMPLDGPSRAYAITRGGYSPCGGVVPQSDPPLMNAMPGAYGDTWSPRTYVRGGGGYAHSARLWRVTMVGSAIEMEADFEHGRLTHRSPGFLHCVRDPGVARRCQSIEAGSSPPGSEISDSSEAGTPVPGIRAPPGSPAGEWMEESSSSEQVSDAAGASPKQMSGIASVWSLFSSYVRRAVSAACPVSCRPGGGIDLSRAAVGGRPAHVCIAEVAMDVDVILTVRSWWPSDLSVEEVREHGLNQAHASARQWWRENSHDFVNRRLSVQEAPHFRVPADSDVVARDLLPLVVYFDGENRDVDADSVRAADWSTPSSRAPDSECAICLDSESDCQLRTCHHGFHHECLNKWFCKSRKLCCPLCRSSLDSLIPENVRSKVADTVEEEVIEPEVINLRVEEGVIDSAESADISPVNGFL</sequence>
<feature type="domain" description="RING-type" evidence="3">
    <location>
        <begin position="363"/>
        <end position="403"/>
    </location>
</feature>
<dbReference type="EMBL" id="JABANM010022042">
    <property type="protein sequence ID" value="KAF4720202.1"/>
    <property type="molecule type" value="Genomic_DNA"/>
</dbReference>
<dbReference type="Gene3D" id="3.30.40.10">
    <property type="entry name" value="Zinc/RING finger domain, C3HC4 (zinc finger)"/>
    <property type="match status" value="1"/>
</dbReference>
<comment type="caution">
    <text evidence="4">The sequence shown here is derived from an EMBL/GenBank/DDBJ whole genome shotgun (WGS) entry which is preliminary data.</text>
</comment>
<dbReference type="GO" id="GO:0051865">
    <property type="term" value="P:protein autoubiquitination"/>
    <property type="evidence" value="ECO:0007669"/>
    <property type="project" value="TreeGrafter"/>
</dbReference>
<evidence type="ECO:0000256" key="1">
    <source>
        <dbReference type="PROSITE-ProRule" id="PRU00175"/>
    </source>
</evidence>
<reference evidence="4 5" key="1">
    <citation type="submission" date="2020-04" db="EMBL/GenBank/DDBJ databases">
        <title>Perkinsus olseni comparative genomics.</title>
        <authorList>
            <person name="Bogema D.R."/>
        </authorList>
    </citation>
    <scope>NUCLEOTIDE SEQUENCE [LARGE SCALE GENOMIC DNA]</scope>
    <source>
        <strain evidence="4">ATCC PRA-205</strain>
    </source>
</reference>
<feature type="compositionally biased region" description="Low complexity" evidence="2">
    <location>
        <begin position="151"/>
        <end position="164"/>
    </location>
</feature>
<dbReference type="PROSITE" id="PS50089">
    <property type="entry name" value="ZF_RING_2"/>
    <property type="match status" value="1"/>
</dbReference>
<keyword evidence="1" id="KW-0862">Zinc</keyword>
<dbReference type="Proteomes" id="UP000574390">
    <property type="component" value="Unassembled WGS sequence"/>
</dbReference>
<evidence type="ECO:0000259" key="3">
    <source>
        <dbReference type="PROSITE" id="PS50089"/>
    </source>
</evidence>
<evidence type="ECO:0000313" key="4">
    <source>
        <dbReference type="EMBL" id="KAF4720202.1"/>
    </source>
</evidence>
<proteinExistence type="predicted"/>
<evidence type="ECO:0000313" key="5">
    <source>
        <dbReference type="Proteomes" id="UP000574390"/>
    </source>
</evidence>
<dbReference type="SMART" id="SM00184">
    <property type="entry name" value="RING"/>
    <property type="match status" value="1"/>
</dbReference>
<feature type="region of interest" description="Disordered" evidence="2">
    <location>
        <begin position="147"/>
        <end position="200"/>
    </location>
</feature>
<keyword evidence="1" id="KW-0863">Zinc-finger</keyword>
<keyword evidence="1" id="KW-0479">Metal-binding</keyword>
<dbReference type="PANTHER" id="PTHR12109">
    <property type="entry name" value="RING FINGER PROTEIN 141-RELATED"/>
    <property type="match status" value="1"/>
</dbReference>
<gene>
    <name evidence="4" type="ORF">FOZ62_029434</name>
</gene>
<dbReference type="SUPFAM" id="SSF57850">
    <property type="entry name" value="RING/U-box"/>
    <property type="match status" value="1"/>
</dbReference>
<dbReference type="Pfam" id="PF13639">
    <property type="entry name" value="zf-RING_2"/>
    <property type="match status" value="1"/>
</dbReference>